<proteinExistence type="inferred from homology"/>
<dbReference type="PANTHER" id="PTHR11097:SF14">
    <property type="entry name" value="EXOSOME COMPLEX COMPONENT RRP45"/>
    <property type="match status" value="1"/>
</dbReference>
<evidence type="ECO:0000256" key="1">
    <source>
        <dbReference type="ARBA" id="ARBA00004123"/>
    </source>
</evidence>
<dbReference type="InterPro" id="IPR001247">
    <property type="entry name" value="ExoRNase_PH_dom1"/>
</dbReference>
<dbReference type="InterPro" id="IPR033100">
    <property type="entry name" value="Rrp45"/>
</dbReference>
<accession>A0ABD2B7H8</accession>
<evidence type="ECO:0000259" key="10">
    <source>
        <dbReference type="Pfam" id="PF03725"/>
    </source>
</evidence>
<comment type="similarity">
    <text evidence="3">Belongs to the RNase PH family.</text>
</comment>
<dbReference type="InterPro" id="IPR015847">
    <property type="entry name" value="ExoRNase_PH_dom2"/>
</dbReference>
<dbReference type="SUPFAM" id="SSF54211">
    <property type="entry name" value="Ribosomal protein S5 domain 2-like"/>
    <property type="match status" value="1"/>
</dbReference>
<keyword evidence="6" id="KW-0694">RNA-binding</keyword>
<comment type="subcellular location">
    <subcellularLocation>
        <location evidence="2">Cytoplasm</location>
    </subcellularLocation>
    <subcellularLocation>
        <location evidence="1">Nucleus</location>
    </subcellularLocation>
</comment>
<name>A0ABD2B7H8_VESSQ</name>
<dbReference type="Gene3D" id="3.30.230.70">
    <property type="entry name" value="GHMP Kinase, N-terminal domain"/>
    <property type="match status" value="1"/>
</dbReference>
<evidence type="ECO:0000256" key="8">
    <source>
        <dbReference type="ARBA" id="ARBA00032660"/>
    </source>
</evidence>
<dbReference type="Proteomes" id="UP001607302">
    <property type="component" value="Unassembled WGS sequence"/>
</dbReference>
<dbReference type="InterPro" id="IPR036345">
    <property type="entry name" value="ExoRNase_PH_dom2_sf"/>
</dbReference>
<evidence type="ECO:0000256" key="4">
    <source>
        <dbReference type="ARBA" id="ARBA00019572"/>
    </source>
</evidence>
<evidence type="ECO:0000256" key="3">
    <source>
        <dbReference type="ARBA" id="ARBA00006678"/>
    </source>
</evidence>
<dbReference type="Pfam" id="PF03725">
    <property type="entry name" value="RNase_PH_C"/>
    <property type="match status" value="1"/>
</dbReference>
<evidence type="ECO:0000256" key="7">
    <source>
        <dbReference type="ARBA" id="ARBA00023242"/>
    </source>
</evidence>
<dbReference type="AlphaFoldDB" id="A0ABD2B7H8"/>
<evidence type="ECO:0000256" key="5">
    <source>
        <dbReference type="ARBA" id="ARBA00022490"/>
    </source>
</evidence>
<dbReference type="Pfam" id="PF01138">
    <property type="entry name" value="RNase_PH"/>
    <property type="match status" value="1"/>
</dbReference>
<dbReference type="InterPro" id="IPR050590">
    <property type="entry name" value="Exosome_comp_Rrp42_subfam"/>
</dbReference>
<evidence type="ECO:0000256" key="6">
    <source>
        <dbReference type="ARBA" id="ARBA00022884"/>
    </source>
</evidence>
<organism evidence="11 12">
    <name type="scientific">Vespula squamosa</name>
    <name type="common">Southern yellow jacket</name>
    <name type="synonym">Wasp</name>
    <dbReference type="NCBI Taxonomy" id="30214"/>
    <lineage>
        <taxon>Eukaryota</taxon>
        <taxon>Metazoa</taxon>
        <taxon>Ecdysozoa</taxon>
        <taxon>Arthropoda</taxon>
        <taxon>Hexapoda</taxon>
        <taxon>Insecta</taxon>
        <taxon>Pterygota</taxon>
        <taxon>Neoptera</taxon>
        <taxon>Endopterygota</taxon>
        <taxon>Hymenoptera</taxon>
        <taxon>Apocrita</taxon>
        <taxon>Aculeata</taxon>
        <taxon>Vespoidea</taxon>
        <taxon>Vespidae</taxon>
        <taxon>Vespinae</taxon>
        <taxon>Vespula</taxon>
    </lineage>
</organism>
<dbReference type="SUPFAM" id="SSF55666">
    <property type="entry name" value="Ribonuclease PH domain 2-like"/>
    <property type="match status" value="1"/>
</dbReference>
<comment type="caution">
    <text evidence="11">The sequence shown here is derived from an EMBL/GenBank/DDBJ whole genome shotgun (WGS) entry which is preliminary data.</text>
</comment>
<keyword evidence="7" id="KW-0539">Nucleus</keyword>
<dbReference type="InterPro" id="IPR027408">
    <property type="entry name" value="PNPase/RNase_PH_dom_sf"/>
</dbReference>
<keyword evidence="12" id="KW-1185">Reference proteome</keyword>
<feature type="domain" description="Exoribonuclease phosphorolytic" evidence="10">
    <location>
        <begin position="229"/>
        <end position="274"/>
    </location>
</feature>
<dbReference type="GO" id="GO:0005737">
    <property type="term" value="C:cytoplasm"/>
    <property type="evidence" value="ECO:0007669"/>
    <property type="project" value="UniProtKB-SubCell"/>
</dbReference>
<dbReference type="CDD" id="cd11368">
    <property type="entry name" value="RNase_PH_RRP45"/>
    <property type="match status" value="1"/>
</dbReference>
<dbReference type="GO" id="GO:0003723">
    <property type="term" value="F:RNA binding"/>
    <property type="evidence" value="ECO:0007669"/>
    <property type="project" value="UniProtKB-KW"/>
</dbReference>
<dbReference type="PANTHER" id="PTHR11097">
    <property type="entry name" value="EXOSOME COMPLEX EXONUCLEASE RIBOSOMAL RNA PROCESSING PROTEIN"/>
    <property type="match status" value="1"/>
</dbReference>
<keyword evidence="5" id="KW-0963">Cytoplasm</keyword>
<dbReference type="GO" id="GO:0005634">
    <property type="term" value="C:nucleus"/>
    <property type="evidence" value="ECO:0007669"/>
    <property type="project" value="UniProtKB-SubCell"/>
</dbReference>
<evidence type="ECO:0000256" key="2">
    <source>
        <dbReference type="ARBA" id="ARBA00004496"/>
    </source>
</evidence>
<feature type="domain" description="Exoribonuclease phosphorolytic" evidence="9">
    <location>
        <begin position="70"/>
        <end position="202"/>
    </location>
</feature>
<gene>
    <name evidence="11" type="ORF">V1478_006307</name>
</gene>
<reference evidence="11 12" key="1">
    <citation type="journal article" date="2024" name="Ann. Entomol. Soc. Am.">
        <title>Genomic analyses of the southern and eastern yellowjacket wasps (Hymenoptera: Vespidae) reveal evolutionary signatures of social life.</title>
        <authorList>
            <person name="Catto M.A."/>
            <person name="Caine P.B."/>
            <person name="Orr S.E."/>
            <person name="Hunt B.G."/>
            <person name="Goodisman M.A.D."/>
        </authorList>
    </citation>
    <scope>NUCLEOTIDE SEQUENCE [LARGE SCALE GENOMIC DNA]</scope>
    <source>
        <strain evidence="11">233</strain>
        <tissue evidence="11">Head and thorax</tissue>
    </source>
</reference>
<dbReference type="InterPro" id="IPR020568">
    <property type="entry name" value="Ribosomal_Su5_D2-typ_SF"/>
</dbReference>
<evidence type="ECO:0000313" key="11">
    <source>
        <dbReference type="EMBL" id="KAL2728675.1"/>
    </source>
</evidence>
<protein>
    <recommendedName>
        <fullName evidence="4">Exosome complex component RRP45</fullName>
    </recommendedName>
    <alternativeName>
        <fullName evidence="8">Exosome component 9</fullName>
    </alternativeName>
</protein>
<evidence type="ECO:0000313" key="12">
    <source>
        <dbReference type="Proteomes" id="UP001607302"/>
    </source>
</evidence>
<dbReference type="EMBL" id="JAUDFV010000132">
    <property type="protein sequence ID" value="KAL2728675.1"/>
    <property type="molecule type" value="Genomic_DNA"/>
</dbReference>
<evidence type="ECO:0000259" key="9">
    <source>
        <dbReference type="Pfam" id="PF01138"/>
    </source>
</evidence>
<sequence>MVKLNCTREENPNIEYWNFEFYRKTYNRERKKNSIINSTMKKTVLTNCERNFINASIREKTRLDGRDLFETRSVNIYFGSNWGSCIVSLGKTRVVAQVSCDIQQPKASRPNEGMIYINVELNPLAAQHFESNRQSEAAILINRQLEKCIKDSKCLDLESLCIVADKKVWNLRLDINILNHDGNLIDCASIAALAALLHFHRPDVTSTGTNVIVHPFNEKDPLPLRLFFLPVCVSFITFESGITVMDPTYMEERVGVAQLTLGVNSYKELCSLHFDYLTKTLTVEDVISVASNHAAKYAIDLIEQIKDAVVKDISLRFSKDSTYNCHIKECIVPNKLTTMYSDNISIKLHNWNFTQQLKNETHENDNNEESNHIVKLAEGFAELITNEAEAIGDGGHNSWCPSSEEEMSDVEIVSINKPSNTVINKPANHLKYNMIYDI</sequence>